<dbReference type="InterPro" id="IPR008922">
    <property type="entry name" value="Di-copper_centre_dom_sf"/>
</dbReference>
<dbReference type="PROSITE" id="PS00498">
    <property type="entry name" value="TYROSINASE_2"/>
    <property type="match status" value="1"/>
</dbReference>
<dbReference type="PANTHER" id="PTHR11474">
    <property type="entry name" value="TYROSINASE FAMILY MEMBER"/>
    <property type="match status" value="1"/>
</dbReference>
<dbReference type="InterPro" id="IPR050316">
    <property type="entry name" value="Tyrosinase/Hemocyanin"/>
</dbReference>
<sequence>MDSQINGEQSIFAIKVTQQPPATSRLNPNAKYQRLDSIMKLLPLLAPFLPLADALATRGQGGSQDPEAVAAKRILTLQSQYQKKILDTIKPRKTGCTTSTILRRKEWGALTKKERLNYIDAVYCLASKPAKSPASLLPGARSLFDDYVGSHALRSIYVHADGNFLGFHRRFLHLYEKALREECGYKGAQPYWDWTQSYQDPRNSTVLDGSPWSMGSNGIFIPNRGPTIVNVPVGDPVPFAPATGGGCVASGPFTADKFQIHLGPVSYEPQGPDGGYGYNPRCLSRDLSPIFSKNLRPTNVSKLLDGAADLGAFNLELDAAPGGVHGNGHFQMGTVALDVYTSPNDPVFWLHHAQVDRLWAIWQNLAPNRTYQVWGTGTNFNTPPSPNVTLDSLIDFGGVISEPKPIREVVSTIDDVHCFMYE</sequence>
<keyword evidence="2" id="KW-0560">Oxidoreductase</keyword>
<evidence type="ECO:0000256" key="2">
    <source>
        <dbReference type="ARBA" id="ARBA00023002"/>
    </source>
</evidence>
<dbReference type="EMBL" id="JAUEPO010000007">
    <property type="protein sequence ID" value="KAK3317710.1"/>
    <property type="molecule type" value="Genomic_DNA"/>
</dbReference>
<dbReference type="GO" id="GO:0046872">
    <property type="term" value="F:metal ion binding"/>
    <property type="evidence" value="ECO:0007669"/>
    <property type="project" value="UniProtKB-KW"/>
</dbReference>
<dbReference type="Pfam" id="PF00264">
    <property type="entry name" value="Tyrosinase"/>
    <property type="match status" value="1"/>
</dbReference>
<keyword evidence="6" id="KW-1185">Reference proteome</keyword>
<dbReference type="PRINTS" id="PR00092">
    <property type="entry name" value="TYROSINASE"/>
</dbReference>
<dbReference type="SUPFAM" id="SSF48056">
    <property type="entry name" value="Di-copper centre-containing domain"/>
    <property type="match status" value="1"/>
</dbReference>
<evidence type="ECO:0000313" key="5">
    <source>
        <dbReference type="EMBL" id="KAK3317710.1"/>
    </source>
</evidence>
<dbReference type="PANTHER" id="PTHR11474:SF125">
    <property type="entry name" value="N-ACETYL-6-HYDROXYTRYPTOPHAN OXIDASE IVOB-RELATED"/>
    <property type="match status" value="1"/>
</dbReference>
<dbReference type="Proteomes" id="UP001286456">
    <property type="component" value="Unassembled WGS sequence"/>
</dbReference>
<keyword evidence="1" id="KW-0479">Metal-binding</keyword>
<gene>
    <name evidence="5" type="ORF">B0T19DRAFT_479733</name>
</gene>
<dbReference type="InterPro" id="IPR002227">
    <property type="entry name" value="Tyrosinase_Cu-bd"/>
</dbReference>
<evidence type="ECO:0000259" key="3">
    <source>
        <dbReference type="PROSITE" id="PS00497"/>
    </source>
</evidence>
<feature type="domain" description="Tyrosinase copper-binding" evidence="3">
    <location>
        <begin position="159"/>
        <end position="176"/>
    </location>
</feature>
<reference evidence="5" key="2">
    <citation type="submission" date="2023-06" db="EMBL/GenBank/DDBJ databases">
        <authorList>
            <consortium name="Lawrence Berkeley National Laboratory"/>
            <person name="Haridas S."/>
            <person name="Hensen N."/>
            <person name="Bonometti L."/>
            <person name="Westerberg I."/>
            <person name="Brannstrom I.O."/>
            <person name="Guillou S."/>
            <person name="Cros-Aarteil S."/>
            <person name="Calhoun S."/>
            <person name="Kuo A."/>
            <person name="Mondo S."/>
            <person name="Pangilinan J."/>
            <person name="Riley R."/>
            <person name="Labutti K."/>
            <person name="Andreopoulos B."/>
            <person name="Lipzen A."/>
            <person name="Chen C."/>
            <person name="Yanf M."/>
            <person name="Daum C."/>
            <person name="Ng V."/>
            <person name="Clum A."/>
            <person name="Steindorff A."/>
            <person name="Ohm R."/>
            <person name="Martin F."/>
            <person name="Silar P."/>
            <person name="Natvig D."/>
            <person name="Lalanne C."/>
            <person name="Gautier V."/>
            <person name="Ament-Velasquez S.L."/>
            <person name="Kruys A."/>
            <person name="Hutchinson M.I."/>
            <person name="Powell A.J."/>
            <person name="Barry K."/>
            <person name="Miller A.N."/>
            <person name="Grigoriev I.V."/>
            <person name="Debuchy R."/>
            <person name="Gladieux P."/>
            <person name="Thoren M.H."/>
            <person name="Johannesson H."/>
        </authorList>
    </citation>
    <scope>NUCLEOTIDE SEQUENCE</scope>
    <source>
        <strain evidence="5">SMH4131-1</strain>
    </source>
</reference>
<reference evidence="5" key="1">
    <citation type="journal article" date="2023" name="Mol. Phylogenet. Evol.">
        <title>Genome-scale phylogeny and comparative genomics of the fungal order Sordariales.</title>
        <authorList>
            <person name="Hensen N."/>
            <person name="Bonometti L."/>
            <person name="Westerberg I."/>
            <person name="Brannstrom I.O."/>
            <person name="Guillou S."/>
            <person name="Cros-Aarteil S."/>
            <person name="Calhoun S."/>
            <person name="Haridas S."/>
            <person name="Kuo A."/>
            <person name="Mondo S."/>
            <person name="Pangilinan J."/>
            <person name="Riley R."/>
            <person name="LaButti K."/>
            <person name="Andreopoulos B."/>
            <person name="Lipzen A."/>
            <person name="Chen C."/>
            <person name="Yan M."/>
            <person name="Daum C."/>
            <person name="Ng V."/>
            <person name="Clum A."/>
            <person name="Steindorff A."/>
            <person name="Ohm R.A."/>
            <person name="Martin F."/>
            <person name="Silar P."/>
            <person name="Natvig D.O."/>
            <person name="Lalanne C."/>
            <person name="Gautier V."/>
            <person name="Ament-Velasquez S.L."/>
            <person name="Kruys A."/>
            <person name="Hutchinson M.I."/>
            <person name="Powell A.J."/>
            <person name="Barry K."/>
            <person name="Miller A.N."/>
            <person name="Grigoriev I.V."/>
            <person name="Debuchy R."/>
            <person name="Gladieux P."/>
            <person name="Hiltunen Thoren M."/>
            <person name="Johannesson H."/>
        </authorList>
    </citation>
    <scope>NUCLEOTIDE SEQUENCE</scope>
    <source>
        <strain evidence="5">SMH4131-1</strain>
    </source>
</reference>
<evidence type="ECO:0000313" key="6">
    <source>
        <dbReference type="Proteomes" id="UP001286456"/>
    </source>
</evidence>
<proteinExistence type="predicted"/>
<name>A0AAE0I3J1_9PEZI</name>
<evidence type="ECO:0000259" key="4">
    <source>
        <dbReference type="PROSITE" id="PS00498"/>
    </source>
</evidence>
<accession>A0AAE0I3J1</accession>
<dbReference type="Gene3D" id="1.10.1280.10">
    <property type="entry name" value="Di-copper center containing domain from catechol oxidase"/>
    <property type="match status" value="1"/>
</dbReference>
<dbReference type="AlphaFoldDB" id="A0AAE0I3J1"/>
<evidence type="ECO:0000256" key="1">
    <source>
        <dbReference type="ARBA" id="ARBA00022723"/>
    </source>
</evidence>
<dbReference type="GO" id="GO:0016491">
    <property type="term" value="F:oxidoreductase activity"/>
    <property type="evidence" value="ECO:0007669"/>
    <property type="project" value="UniProtKB-KW"/>
</dbReference>
<protein>
    <recommendedName>
        <fullName evidence="3 4">Tyrosinase copper-binding domain-containing protein</fullName>
    </recommendedName>
</protein>
<feature type="domain" description="Tyrosinase copper-binding" evidence="4">
    <location>
        <begin position="345"/>
        <end position="356"/>
    </location>
</feature>
<organism evidence="5 6">
    <name type="scientific">Cercophora scortea</name>
    <dbReference type="NCBI Taxonomy" id="314031"/>
    <lineage>
        <taxon>Eukaryota</taxon>
        <taxon>Fungi</taxon>
        <taxon>Dikarya</taxon>
        <taxon>Ascomycota</taxon>
        <taxon>Pezizomycotina</taxon>
        <taxon>Sordariomycetes</taxon>
        <taxon>Sordariomycetidae</taxon>
        <taxon>Sordariales</taxon>
        <taxon>Lasiosphaeriaceae</taxon>
        <taxon>Cercophora</taxon>
    </lineage>
</organism>
<dbReference type="PROSITE" id="PS00497">
    <property type="entry name" value="TYROSINASE_1"/>
    <property type="match status" value="1"/>
</dbReference>
<comment type="caution">
    <text evidence="5">The sequence shown here is derived from an EMBL/GenBank/DDBJ whole genome shotgun (WGS) entry which is preliminary data.</text>
</comment>